<evidence type="ECO:0000313" key="6">
    <source>
        <dbReference type="Proteomes" id="UP000001514"/>
    </source>
</evidence>
<feature type="repeat" description="PPR" evidence="3">
    <location>
        <begin position="352"/>
        <end position="386"/>
    </location>
</feature>
<dbReference type="KEGG" id="smo:SELMODRAFT_105248"/>
<dbReference type="PANTHER" id="PTHR47447">
    <property type="entry name" value="OS03G0856100 PROTEIN"/>
    <property type="match status" value="1"/>
</dbReference>
<feature type="repeat" description="PPR" evidence="3">
    <location>
        <begin position="212"/>
        <end position="246"/>
    </location>
</feature>
<dbReference type="SUPFAM" id="SSF48452">
    <property type="entry name" value="TPR-like"/>
    <property type="match status" value="1"/>
</dbReference>
<feature type="region of interest" description="Disordered" evidence="4">
    <location>
        <begin position="42"/>
        <end position="68"/>
    </location>
</feature>
<dbReference type="InterPro" id="IPR011990">
    <property type="entry name" value="TPR-like_helical_dom_sf"/>
</dbReference>
<dbReference type="Gramene" id="EFJ22436">
    <property type="protein sequence ID" value="EFJ22436"/>
    <property type="gene ID" value="SELMODRAFT_105248"/>
</dbReference>
<dbReference type="PANTHER" id="PTHR47447:SF3">
    <property type="entry name" value="OS03G0856100 PROTEIN"/>
    <property type="match status" value="1"/>
</dbReference>
<dbReference type="Proteomes" id="UP000001514">
    <property type="component" value="Unassembled WGS sequence"/>
</dbReference>
<dbReference type="OMA" id="LGRANQK"/>
<accession>D8S084</accession>
<gene>
    <name evidence="5" type="ORF">SELMODRAFT_105248</name>
</gene>
<dbReference type="OrthoDB" id="185373at2759"/>
<dbReference type="GO" id="GO:0009570">
    <property type="term" value="C:chloroplast stroma"/>
    <property type="evidence" value="ECO:0000318"/>
    <property type="project" value="GO_Central"/>
</dbReference>
<evidence type="ECO:0000256" key="4">
    <source>
        <dbReference type="SAM" id="MobiDB-lite"/>
    </source>
</evidence>
<dbReference type="Pfam" id="PF13041">
    <property type="entry name" value="PPR_2"/>
    <property type="match status" value="2"/>
</dbReference>
<evidence type="ECO:0000256" key="3">
    <source>
        <dbReference type="PROSITE-ProRule" id="PRU00708"/>
    </source>
</evidence>
<dbReference type="InParanoid" id="D8S084"/>
<evidence type="ECO:0000313" key="5">
    <source>
        <dbReference type="EMBL" id="EFJ22436.1"/>
    </source>
</evidence>
<dbReference type="FunCoup" id="D8S084">
    <property type="interactions" value="2025"/>
</dbReference>
<evidence type="ECO:0000256" key="1">
    <source>
        <dbReference type="ARBA" id="ARBA00007626"/>
    </source>
</evidence>
<dbReference type="AlphaFoldDB" id="D8S084"/>
<dbReference type="HOGENOM" id="CLU_018319_0_0_1"/>
<dbReference type="Pfam" id="PF13812">
    <property type="entry name" value="PPR_3"/>
    <property type="match status" value="1"/>
</dbReference>
<feature type="region of interest" description="Disordered" evidence="4">
    <location>
        <begin position="1"/>
        <end position="30"/>
    </location>
</feature>
<organism evidence="6">
    <name type="scientific">Selaginella moellendorffii</name>
    <name type="common">Spikemoss</name>
    <dbReference type="NCBI Taxonomy" id="88036"/>
    <lineage>
        <taxon>Eukaryota</taxon>
        <taxon>Viridiplantae</taxon>
        <taxon>Streptophyta</taxon>
        <taxon>Embryophyta</taxon>
        <taxon>Tracheophyta</taxon>
        <taxon>Lycopodiopsida</taxon>
        <taxon>Selaginellales</taxon>
        <taxon>Selaginellaceae</taxon>
        <taxon>Selaginella</taxon>
    </lineage>
</organism>
<name>D8S084_SELML</name>
<feature type="repeat" description="PPR" evidence="3">
    <location>
        <begin position="177"/>
        <end position="211"/>
    </location>
</feature>
<keyword evidence="6" id="KW-1185">Reference proteome</keyword>
<dbReference type="eggNOG" id="KOG4197">
    <property type="taxonomic scope" value="Eukaryota"/>
</dbReference>
<feature type="repeat" description="PPR" evidence="3">
    <location>
        <begin position="142"/>
        <end position="176"/>
    </location>
</feature>
<keyword evidence="2" id="KW-0677">Repeat</keyword>
<feature type="repeat" description="PPR" evidence="3">
    <location>
        <begin position="422"/>
        <end position="456"/>
    </location>
</feature>
<feature type="repeat" description="PPR" evidence="3">
    <location>
        <begin position="282"/>
        <end position="316"/>
    </location>
</feature>
<proteinExistence type="inferred from homology"/>
<reference evidence="5 6" key="1">
    <citation type="journal article" date="2011" name="Science">
        <title>The Selaginella genome identifies genetic changes associated with the evolution of vascular plants.</title>
        <authorList>
            <person name="Banks J.A."/>
            <person name="Nishiyama T."/>
            <person name="Hasebe M."/>
            <person name="Bowman J.L."/>
            <person name="Gribskov M."/>
            <person name="dePamphilis C."/>
            <person name="Albert V.A."/>
            <person name="Aono N."/>
            <person name="Aoyama T."/>
            <person name="Ambrose B.A."/>
            <person name="Ashton N.W."/>
            <person name="Axtell M.J."/>
            <person name="Barker E."/>
            <person name="Barker M.S."/>
            <person name="Bennetzen J.L."/>
            <person name="Bonawitz N.D."/>
            <person name="Chapple C."/>
            <person name="Cheng C."/>
            <person name="Correa L.G."/>
            <person name="Dacre M."/>
            <person name="DeBarry J."/>
            <person name="Dreyer I."/>
            <person name="Elias M."/>
            <person name="Engstrom E.M."/>
            <person name="Estelle M."/>
            <person name="Feng L."/>
            <person name="Finet C."/>
            <person name="Floyd S.K."/>
            <person name="Frommer W.B."/>
            <person name="Fujita T."/>
            <person name="Gramzow L."/>
            <person name="Gutensohn M."/>
            <person name="Harholt J."/>
            <person name="Hattori M."/>
            <person name="Heyl A."/>
            <person name="Hirai T."/>
            <person name="Hiwatashi Y."/>
            <person name="Ishikawa M."/>
            <person name="Iwata M."/>
            <person name="Karol K.G."/>
            <person name="Koehler B."/>
            <person name="Kolukisaoglu U."/>
            <person name="Kubo M."/>
            <person name="Kurata T."/>
            <person name="Lalonde S."/>
            <person name="Li K."/>
            <person name="Li Y."/>
            <person name="Litt A."/>
            <person name="Lyons E."/>
            <person name="Manning G."/>
            <person name="Maruyama T."/>
            <person name="Michael T.P."/>
            <person name="Mikami K."/>
            <person name="Miyazaki S."/>
            <person name="Morinaga S."/>
            <person name="Murata T."/>
            <person name="Mueller-Roeber B."/>
            <person name="Nelson D.R."/>
            <person name="Obara M."/>
            <person name="Oguri Y."/>
            <person name="Olmstead R.G."/>
            <person name="Onodera N."/>
            <person name="Petersen B.L."/>
            <person name="Pils B."/>
            <person name="Prigge M."/>
            <person name="Rensing S.A."/>
            <person name="Riano-Pachon D.M."/>
            <person name="Roberts A.W."/>
            <person name="Sato Y."/>
            <person name="Scheller H.V."/>
            <person name="Schulz B."/>
            <person name="Schulz C."/>
            <person name="Shakirov E.V."/>
            <person name="Shibagaki N."/>
            <person name="Shinohara N."/>
            <person name="Shippen D.E."/>
            <person name="Soerensen I."/>
            <person name="Sotooka R."/>
            <person name="Sugimoto N."/>
            <person name="Sugita M."/>
            <person name="Sumikawa N."/>
            <person name="Tanurdzic M."/>
            <person name="Theissen G."/>
            <person name="Ulvskov P."/>
            <person name="Wakazuki S."/>
            <person name="Weng J.K."/>
            <person name="Willats W.W."/>
            <person name="Wipf D."/>
            <person name="Wolf P.G."/>
            <person name="Yang L."/>
            <person name="Zimmer A.D."/>
            <person name="Zhu Q."/>
            <person name="Mitros T."/>
            <person name="Hellsten U."/>
            <person name="Loque D."/>
            <person name="Otillar R."/>
            <person name="Salamov A."/>
            <person name="Schmutz J."/>
            <person name="Shapiro H."/>
            <person name="Lindquist E."/>
            <person name="Lucas S."/>
            <person name="Rokhsar D."/>
            <person name="Grigoriev I.V."/>
        </authorList>
    </citation>
    <scope>NUCLEOTIDE SEQUENCE [LARGE SCALE GENOMIC DNA]</scope>
</reference>
<evidence type="ECO:0008006" key="7">
    <source>
        <dbReference type="Google" id="ProtNLM"/>
    </source>
</evidence>
<dbReference type="NCBIfam" id="TIGR00756">
    <property type="entry name" value="PPR"/>
    <property type="match status" value="7"/>
</dbReference>
<dbReference type="GO" id="GO:0003729">
    <property type="term" value="F:mRNA binding"/>
    <property type="evidence" value="ECO:0000318"/>
    <property type="project" value="GO_Central"/>
</dbReference>
<feature type="repeat" description="PPR" evidence="3">
    <location>
        <begin position="317"/>
        <end position="351"/>
    </location>
</feature>
<feature type="repeat" description="PPR" evidence="3">
    <location>
        <begin position="387"/>
        <end position="421"/>
    </location>
</feature>
<dbReference type="EMBL" id="GL377596">
    <property type="protein sequence ID" value="EFJ22436.1"/>
    <property type="molecule type" value="Genomic_DNA"/>
</dbReference>
<feature type="repeat" description="PPR" evidence="3">
    <location>
        <begin position="247"/>
        <end position="281"/>
    </location>
</feature>
<feature type="compositionally biased region" description="Low complexity" evidence="4">
    <location>
        <begin position="12"/>
        <end position="22"/>
    </location>
</feature>
<protein>
    <recommendedName>
        <fullName evidence="7">Smr domain-containing protein</fullName>
    </recommendedName>
</protein>
<evidence type="ECO:0000256" key="2">
    <source>
        <dbReference type="ARBA" id="ARBA00022737"/>
    </source>
</evidence>
<dbReference type="Gene3D" id="1.25.40.10">
    <property type="entry name" value="Tetratricopeptide repeat domain"/>
    <property type="match status" value="4"/>
</dbReference>
<feature type="compositionally biased region" description="Polar residues" evidence="4">
    <location>
        <begin position="52"/>
        <end position="67"/>
    </location>
</feature>
<dbReference type="GO" id="GO:0045727">
    <property type="term" value="P:positive regulation of translation"/>
    <property type="evidence" value="ECO:0000318"/>
    <property type="project" value="GO_Central"/>
</dbReference>
<dbReference type="PROSITE" id="PS51375">
    <property type="entry name" value="PPR"/>
    <property type="match status" value="9"/>
</dbReference>
<sequence>MLWALPTSKPATTLSPFSTSSTHSHHSHGRFLAKAASSASSLELDNGEENRTSSNTPEETGESSASAKTIPRYTKWTPQFARVDEVLKIVQKTGNVEAALESWDKSLSAKNIVTVLNNINRWEKALAFFEWLKARPELYEINRYTYNVMLKILRNGRQLELSEKLVEEMTGRGIQPDNYTFSTLINCAKRCRQPEEALKWFERMKSEGIVPDEVTYNSVIDMYGRVGRVNEAVELYEKLKSVNWKLDTVTYGAIANVYARAGDYQSIMQLVQEMRDSGSSPNAVIMNTLMGTLSKAGKVNQAKKVFNEMRTSGVSPTPVTLSILVEMYTRVGAYDQAFEVYETLKTEGWKCDVAVYNSLMKACVEGGRVEQAEDILKEMKRAGCNPDHLTYRTAMNTYATKGMVDPARRMFDKVVALNGKPDTPLFTVMIRACKLAGEIEQASKIFDEMMESGCCSPDERVSGMLLSCMAMAKSDDERLAILDCLDKFNAPLHELMSAIVRKEEPRSRDEVAEMVEKFISDYPETDSRKPLCNCLIDICSSVGMKHAAHKIFAMGVAVGAYDGLQTNLPSLWRLNLRTLSMPAAECAIEAWVSSLKAAVREGDELPEDLIIETGVGRVRSGQRLNPIVGTLLKKLGAPFTENTEPAGYYCSTGAAVEAWIKARIALEEN</sequence>
<comment type="similarity">
    <text evidence="1">Belongs to the PPR family. P subfamily.</text>
</comment>
<dbReference type="Pfam" id="PF01535">
    <property type="entry name" value="PPR"/>
    <property type="match status" value="2"/>
</dbReference>
<dbReference type="GO" id="GO:0042134">
    <property type="term" value="F:rRNA primary transcript binding"/>
    <property type="evidence" value="ECO:0000318"/>
    <property type="project" value="GO_Central"/>
</dbReference>
<dbReference type="InterPro" id="IPR002885">
    <property type="entry name" value="PPR_rpt"/>
</dbReference>